<comment type="caution">
    <text evidence="1">The sequence shown here is derived from an EMBL/GenBank/DDBJ whole genome shotgun (WGS) entry which is preliminary data.</text>
</comment>
<name>A0A562I3H6_MICOL</name>
<organism evidence="1 2">
    <name type="scientific">Micromonospora olivasterospora</name>
    <dbReference type="NCBI Taxonomy" id="1880"/>
    <lineage>
        <taxon>Bacteria</taxon>
        <taxon>Bacillati</taxon>
        <taxon>Actinomycetota</taxon>
        <taxon>Actinomycetes</taxon>
        <taxon>Micromonosporales</taxon>
        <taxon>Micromonosporaceae</taxon>
        <taxon>Micromonospora</taxon>
    </lineage>
</organism>
<sequence length="75" mass="7997">MSTTPGPATDDDVPAYLAAIGLAGLVDIHVHFLPEPMLRNVGAFFDEADVRYGVPWPIPDAVRCATMYPEPGVGD</sequence>
<dbReference type="Proteomes" id="UP000319825">
    <property type="component" value="Unassembled WGS sequence"/>
</dbReference>
<evidence type="ECO:0000313" key="1">
    <source>
        <dbReference type="EMBL" id="TWH65173.1"/>
    </source>
</evidence>
<evidence type="ECO:0000313" key="2">
    <source>
        <dbReference type="Proteomes" id="UP000319825"/>
    </source>
</evidence>
<reference evidence="1 2" key="1">
    <citation type="submission" date="2019-07" db="EMBL/GenBank/DDBJ databases">
        <title>R&amp;d 2014.</title>
        <authorList>
            <person name="Klenk H.-P."/>
        </authorList>
    </citation>
    <scope>NUCLEOTIDE SEQUENCE [LARGE SCALE GENOMIC DNA]</scope>
    <source>
        <strain evidence="1 2">DSM 43868</strain>
    </source>
</reference>
<protein>
    <recommendedName>
        <fullName evidence="3">Amidohydrolase</fullName>
    </recommendedName>
</protein>
<evidence type="ECO:0008006" key="3">
    <source>
        <dbReference type="Google" id="ProtNLM"/>
    </source>
</evidence>
<gene>
    <name evidence="1" type="ORF">JD77_00108</name>
</gene>
<accession>A0A562I3H6</accession>
<keyword evidence="2" id="KW-1185">Reference proteome</keyword>
<dbReference type="EMBL" id="VLKE01000001">
    <property type="protein sequence ID" value="TWH65173.1"/>
    <property type="molecule type" value="Genomic_DNA"/>
</dbReference>
<proteinExistence type="predicted"/>
<dbReference type="AlphaFoldDB" id="A0A562I3H6"/>